<name>A0A544W576_9MYCO</name>
<keyword evidence="1" id="KW-1133">Transmembrane helix</keyword>
<feature type="transmembrane region" description="Helical" evidence="1">
    <location>
        <begin position="94"/>
        <end position="115"/>
    </location>
</feature>
<keyword evidence="1" id="KW-0812">Transmembrane</keyword>
<comment type="caution">
    <text evidence="2">The sequence shown here is derived from an EMBL/GenBank/DDBJ whole genome shotgun (WGS) entry which is preliminary data.</text>
</comment>
<feature type="transmembrane region" description="Helical" evidence="1">
    <location>
        <begin position="71"/>
        <end position="88"/>
    </location>
</feature>
<reference evidence="2 3" key="1">
    <citation type="submission" date="2018-10" db="EMBL/GenBank/DDBJ databases">
        <title>Draft genome of Mycobacterium hodleri strain B.</title>
        <authorList>
            <person name="Amande T.J."/>
            <person name="Mcgenity T.J."/>
        </authorList>
    </citation>
    <scope>NUCLEOTIDE SEQUENCE [LARGE SCALE GENOMIC DNA]</scope>
    <source>
        <strain evidence="2 3">B</strain>
    </source>
</reference>
<dbReference type="Proteomes" id="UP000315759">
    <property type="component" value="Unassembled WGS sequence"/>
</dbReference>
<dbReference type="InterPro" id="IPR016566">
    <property type="entry name" value="UCP010219"/>
</dbReference>
<accession>A0A544W576</accession>
<protein>
    <submittedName>
        <fullName evidence="2">DUF3159 domain-containing protein</fullName>
    </submittedName>
</protein>
<organism evidence="2 3">
    <name type="scientific">Mycolicibacterium hodleri</name>
    <dbReference type="NCBI Taxonomy" id="49897"/>
    <lineage>
        <taxon>Bacteria</taxon>
        <taxon>Bacillati</taxon>
        <taxon>Actinomycetota</taxon>
        <taxon>Actinomycetes</taxon>
        <taxon>Mycobacteriales</taxon>
        <taxon>Mycobacteriaceae</taxon>
        <taxon>Mycolicibacterium</taxon>
    </lineage>
</organism>
<evidence type="ECO:0000313" key="3">
    <source>
        <dbReference type="Proteomes" id="UP000315759"/>
    </source>
</evidence>
<keyword evidence="1" id="KW-0472">Membrane</keyword>
<feature type="transmembrane region" description="Helical" evidence="1">
    <location>
        <begin position="175"/>
        <end position="199"/>
    </location>
</feature>
<feature type="transmembrane region" description="Helical" evidence="1">
    <location>
        <begin position="32"/>
        <end position="59"/>
    </location>
</feature>
<dbReference type="Pfam" id="PF11361">
    <property type="entry name" value="DUF3159"/>
    <property type="match status" value="1"/>
</dbReference>
<evidence type="ECO:0000313" key="2">
    <source>
        <dbReference type="EMBL" id="TQR87387.1"/>
    </source>
</evidence>
<feature type="transmembrane region" description="Helical" evidence="1">
    <location>
        <begin position="141"/>
        <end position="163"/>
    </location>
</feature>
<keyword evidence="3" id="KW-1185">Reference proteome</keyword>
<proteinExistence type="predicted"/>
<dbReference type="EMBL" id="VIFX01000006">
    <property type="protein sequence ID" value="TQR87387.1"/>
    <property type="molecule type" value="Genomic_DNA"/>
</dbReference>
<evidence type="ECO:0000256" key="1">
    <source>
        <dbReference type="SAM" id="Phobius"/>
    </source>
</evidence>
<dbReference type="AlphaFoldDB" id="A0A544W576"/>
<gene>
    <name evidence="2" type="ORF">D8S82_06260</name>
</gene>
<dbReference type="PIRSF" id="PIRSF010219">
    <property type="entry name" value="UCP010219"/>
    <property type="match status" value="1"/>
</dbReference>
<sequence length="239" mass="25255">MATHQHVPVEEPTLLERMGGLSGLVVGAVPTFAYVIVNAIAGLDAAVVVAVAASAGLIVMRKIRGESIQPAVSGLLGVVVAASIAFYTGSAAGYFLPGIWASLVMAVLFAVSVLVRRPLVGVVWNLLTSAGARHTWRTDKVALHAFDAATLAFVAVFVARFLIQDWLYDAGSTGWLAFARIAMGYPMLGLALLVTFWAVRRARGRLVVVTDERSERLADGSQLFSNALCAGDVRTTKGT</sequence>